<dbReference type="GO" id="GO:0016020">
    <property type="term" value="C:membrane"/>
    <property type="evidence" value="ECO:0007669"/>
    <property type="project" value="InterPro"/>
</dbReference>
<proteinExistence type="inferred from homology"/>
<dbReference type="PRINTS" id="PR01176">
    <property type="entry name" value="GABABRECEPTR"/>
</dbReference>
<keyword evidence="3" id="KW-1133">Transmembrane helix</keyword>
<dbReference type="HOGENOM" id="CLU_049944_3_0_10"/>
<dbReference type="OrthoDB" id="9777147at2"/>
<protein>
    <submittedName>
        <fullName evidence="4">CDP-alcohol phosphatidyltransferase</fullName>
    </submittedName>
</protein>
<dbReference type="PROSITE" id="PS00379">
    <property type="entry name" value="CDP_ALCOHOL_P_TRANSF"/>
    <property type="match status" value="1"/>
</dbReference>
<dbReference type="GO" id="GO:0016780">
    <property type="term" value="F:phosphotransferase activity, for other substituted phosphate groups"/>
    <property type="evidence" value="ECO:0007669"/>
    <property type="project" value="InterPro"/>
</dbReference>
<evidence type="ECO:0000256" key="1">
    <source>
        <dbReference type="ARBA" id="ARBA00022679"/>
    </source>
</evidence>
<dbReference type="InterPro" id="IPR048254">
    <property type="entry name" value="CDP_ALCOHOL_P_TRANSF_CS"/>
</dbReference>
<dbReference type="InterPro" id="IPR043130">
    <property type="entry name" value="CDP-OH_PTrfase_TM_dom"/>
</dbReference>
<feature type="transmembrane region" description="Helical" evidence="3">
    <location>
        <begin position="78"/>
        <end position="97"/>
    </location>
</feature>
<accession>W0EXZ5</accession>
<dbReference type="InterPro" id="IPR000462">
    <property type="entry name" value="CDP-OH_P_trans"/>
</dbReference>
<feature type="transmembrane region" description="Helical" evidence="3">
    <location>
        <begin position="44"/>
        <end position="66"/>
    </location>
</feature>
<feature type="transmembrane region" description="Helical" evidence="3">
    <location>
        <begin position="7"/>
        <end position="24"/>
    </location>
</feature>
<feature type="transmembrane region" description="Helical" evidence="3">
    <location>
        <begin position="147"/>
        <end position="170"/>
    </location>
</feature>
<dbReference type="EMBL" id="CP007035">
    <property type="protein sequence ID" value="AHF14443.1"/>
    <property type="molecule type" value="Genomic_DNA"/>
</dbReference>
<dbReference type="GO" id="GO:0008654">
    <property type="term" value="P:phospholipid biosynthetic process"/>
    <property type="evidence" value="ECO:0007669"/>
    <property type="project" value="InterPro"/>
</dbReference>
<evidence type="ECO:0000256" key="2">
    <source>
        <dbReference type="RuleBase" id="RU003750"/>
    </source>
</evidence>
<gene>
    <name evidence="4" type="ORF">NIASO_03095</name>
</gene>
<dbReference type="eggNOG" id="COG1183">
    <property type="taxonomic scope" value="Bacteria"/>
</dbReference>
<evidence type="ECO:0000313" key="4">
    <source>
        <dbReference type="EMBL" id="AHF14443.1"/>
    </source>
</evidence>
<evidence type="ECO:0000313" key="5">
    <source>
        <dbReference type="Proteomes" id="UP000003586"/>
    </source>
</evidence>
<keyword evidence="3" id="KW-0472">Membrane</keyword>
<feature type="transmembrane region" description="Helical" evidence="3">
    <location>
        <begin position="209"/>
        <end position="241"/>
    </location>
</feature>
<organism evidence="4 5">
    <name type="scientific">Niabella soli DSM 19437</name>
    <dbReference type="NCBI Taxonomy" id="929713"/>
    <lineage>
        <taxon>Bacteria</taxon>
        <taxon>Pseudomonadati</taxon>
        <taxon>Bacteroidota</taxon>
        <taxon>Chitinophagia</taxon>
        <taxon>Chitinophagales</taxon>
        <taxon>Chitinophagaceae</taxon>
        <taxon>Niabella</taxon>
    </lineage>
</organism>
<dbReference type="PROSITE" id="PS51257">
    <property type="entry name" value="PROKAR_LIPOPROTEIN"/>
    <property type="match status" value="1"/>
</dbReference>
<name>W0EXZ5_9BACT</name>
<dbReference type="KEGG" id="nso:NIASO_03095"/>
<dbReference type="STRING" id="929713.NIASO_03095"/>
<keyword evidence="5" id="KW-1185">Reference proteome</keyword>
<keyword evidence="1 2" id="KW-0808">Transferase</keyword>
<evidence type="ECO:0000256" key="3">
    <source>
        <dbReference type="SAM" id="Phobius"/>
    </source>
</evidence>
<sequence length="248" mass="26625">MKQIPNLFTLLNLVFGCVAIKFILQPETSFIGSGGKVVTSGMLVGGALLLAAAVVDFLDGFVARLFKATSAMGEQLDSLADAISFGVAPGMLLYRLLQIGFSDNAAASEWWYLPAVIFPCAAVWRLAKFNLDKEQRYYFKGIPTPAAGLTVAALPAIAYSGSAGINAIVFCPPVQYAVILIISGLMVSNLPIISLKFRSYTLKANVDKLLLVLISVIAAIIFKWAAVPLVFVAYVIVSLIFKPNKEKV</sequence>
<feature type="transmembrane region" description="Helical" evidence="3">
    <location>
        <begin position="176"/>
        <end position="197"/>
    </location>
</feature>
<feature type="transmembrane region" description="Helical" evidence="3">
    <location>
        <begin position="109"/>
        <end position="127"/>
    </location>
</feature>
<dbReference type="AlphaFoldDB" id="W0EXZ5"/>
<dbReference type="Proteomes" id="UP000003586">
    <property type="component" value="Chromosome"/>
</dbReference>
<dbReference type="Pfam" id="PF01066">
    <property type="entry name" value="CDP-OH_P_transf"/>
    <property type="match status" value="1"/>
</dbReference>
<comment type="similarity">
    <text evidence="2">Belongs to the CDP-alcohol phosphatidyltransferase class-I family.</text>
</comment>
<dbReference type="Gene3D" id="1.20.120.1760">
    <property type="match status" value="1"/>
</dbReference>
<dbReference type="RefSeq" id="WP_008583677.1">
    <property type="nucleotide sequence ID" value="NZ_CP007035.1"/>
</dbReference>
<reference evidence="4 5" key="1">
    <citation type="submission" date="2013-12" db="EMBL/GenBank/DDBJ databases">
        <authorList>
            <consortium name="DOE Joint Genome Institute"/>
            <person name="Eisen J."/>
            <person name="Huntemann M."/>
            <person name="Han J."/>
            <person name="Chen A."/>
            <person name="Kyrpides N."/>
            <person name="Mavromatis K."/>
            <person name="Markowitz V."/>
            <person name="Palaniappan K."/>
            <person name="Ivanova N."/>
            <person name="Schaumberg A."/>
            <person name="Pati A."/>
            <person name="Liolios K."/>
            <person name="Nordberg H.P."/>
            <person name="Cantor M.N."/>
            <person name="Hua S.X."/>
            <person name="Woyke T."/>
        </authorList>
    </citation>
    <scope>NUCLEOTIDE SEQUENCE [LARGE SCALE GENOMIC DNA]</scope>
    <source>
        <strain evidence="5">DSM 19437</strain>
    </source>
</reference>
<keyword evidence="3" id="KW-0812">Transmembrane</keyword>